<comment type="caution">
    <text evidence="1">The sequence shown here is derived from an EMBL/GenBank/DDBJ whole genome shotgun (WGS) entry which is preliminary data.</text>
</comment>
<accession>A0A1J5DZL9</accession>
<gene>
    <name evidence="1" type="ORF">AUJ95_08645</name>
</gene>
<dbReference type="EMBL" id="MNYI01000222">
    <property type="protein sequence ID" value="OIP37111.1"/>
    <property type="molecule type" value="Genomic_DNA"/>
</dbReference>
<sequence>MPQRAVKLKIPFTQLLKIVEQLSPNERVVLRKQLVRERQLSWQERFGKALDYLGERNKGISLEKVESDIARAVKEVKAMHEGN</sequence>
<dbReference type="Proteomes" id="UP000183085">
    <property type="component" value="Unassembled WGS sequence"/>
</dbReference>
<name>A0A1J5DZL9_9BACT</name>
<reference evidence="1 2" key="1">
    <citation type="journal article" date="2016" name="Environ. Microbiol.">
        <title>Genomic resolution of a cold subsurface aquifer community provides metabolic insights for novel microbes adapted to high CO concentrations.</title>
        <authorList>
            <person name="Probst A.J."/>
            <person name="Castelle C.J."/>
            <person name="Singh A."/>
            <person name="Brown C.T."/>
            <person name="Anantharaman K."/>
            <person name="Sharon I."/>
            <person name="Hug L.A."/>
            <person name="Burstein D."/>
            <person name="Emerson J.B."/>
            <person name="Thomas B.C."/>
            <person name="Banfield J.F."/>
        </authorList>
    </citation>
    <scope>NUCLEOTIDE SEQUENCE [LARGE SCALE GENOMIC DNA]</scope>
    <source>
        <strain evidence="1">CG2_30_40_21</strain>
    </source>
</reference>
<proteinExistence type="predicted"/>
<organism evidence="1 2">
    <name type="scientific">Candidatus Desantisbacteria bacterium CG2_30_40_21</name>
    <dbReference type="NCBI Taxonomy" id="1817895"/>
    <lineage>
        <taxon>Bacteria</taxon>
        <taxon>Candidatus Desantisiibacteriota</taxon>
    </lineage>
</organism>
<protein>
    <submittedName>
        <fullName evidence="1">Uncharacterized protein</fullName>
    </submittedName>
</protein>
<evidence type="ECO:0000313" key="1">
    <source>
        <dbReference type="EMBL" id="OIP37111.1"/>
    </source>
</evidence>
<evidence type="ECO:0000313" key="2">
    <source>
        <dbReference type="Proteomes" id="UP000183085"/>
    </source>
</evidence>
<dbReference type="AlphaFoldDB" id="A0A1J5DZL9"/>